<organism evidence="1 2">
    <name type="scientific">Adiantum capillus-veneris</name>
    <name type="common">Maidenhair fern</name>
    <dbReference type="NCBI Taxonomy" id="13818"/>
    <lineage>
        <taxon>Eukaryota</taxon>
        <taxon>Viridiplantae</taxon>
        <taxon>Streptophyta</taxon>
        <taxon>Embryophyta</taxon>
        <taxon>Tracheophyta</taxon>
        <taxon>Polypodiopsida</taxon>
        <taxon>Polypodiidae</taxon>
        <taxon>Polypodiales</taxon>
        <taxon>Pteridineae</taxon>
        <taxon>Pteridaceae</taxon>
        <taxon>Vittarioideae</taxon>
        <taxon>Adiantum</taxon>
    </lineage>
</organism>
<sequence length="473" mass="53387">MTTNTSGSSSTPASPSARLRAEGNVLYKQALEGGFCITIKRSKLARALQLYKEALNASLSDDEVASAYKNLGMLQWLFCKVELNEQLLQPRHGQDGQLHITNAKHLSVCKIYLFNVVESLSRAKEHGAKAKPQPWLYQLENVMNNIVEWASEQTSLLSVSHSPLLQYVSQAFDSTGIPIKVKLRAYKSYADALFKEALCMTLPDKSLDHKGSQSLLHDCCVPLRKAASCSVTEQAEKVLLHEIQELQESVNVHLAICEAMQAIALGDICISEALLDEEEMDMEKVKDALDCYRHASAATRELDMETEAMAISRIGRMYANVLKLPKEAHKYHFQALRLALTVMSPSIARTEWYQYCLDQVKAHQERVAAEEEEKHEKGRQPAMQRLKDETQALNREASKGAEAFLKHVYEAHPHPDLNRNVVPLLGSKDKVKASLKKALLHYHPDNNVKHGEDWKVFCEEICKHLNYIYAMYK</sequence>
<accession>A0A9D4VCS4</accession>
<dbReference type="OrthoDB" id="2013461at2759"/>
<evidence type="ECO:0000313" key="1">
    <source>
        <dbReference type="EMBL" id="KAI5084136.1"/>
    </source>
</evidence>
<dbReference type="EMBL" id="JABFUD020000001">
    <property type="protein sequence ID" value="KAI5084136.1"/>
    <property type="molecule type" value="Genomic_DNA"/>
</dbReference>
<dbReference type="Proteomes" id="UP000886520">
    <property type="component" value="Chromosome 1"/>
</dbReference>
<evidence type="ECO:0008006" key="3">
    <source>
        <dbReference type="Google" id="ProtNLM"/>
    </source>
</evidence>
<reference evidence="1" key="1">
    <citation type="submission" date="2021-01" db="EMBL/GenBank/DDBJ databases">
        <title>Adiantum capillus-veneris genome.</title>
        <authorList>
            <person name="Fang Y."/>
            <person name="Liao Q."/>
        </authorList>
    </citation>
    <scope>NUCLEOTIDE SEQUENCE</scope>
    <source>
        <strain evidence="1">H3</strain>
        <tissue evidence="1">Leaf</tissue>
    </source>
</reference>
<dbReference type="AlphaFoldDB" id="A0A9D4VCS4"/>
<protein>
    <recommendedName>
        <fullName evidence="3">J domain-containing protein</fullName>
    </recommendedName>
</protein>
<evidence type="ECO:0000313" key="2">
    <source>
        <dbReference type="Proteomes" id="UP000886520"/>
    </source>
</evidence>
<proteinExistence type="predicted"/>
<gene>
    <name evidence="1" type="ORF">GOP47_0000305</name>
</gene>
<keyword evidence="2" id="KW-1185">Reference proteome</keyword>
<name>A0A9D4VCS4_ADICA</name>
<comment type="caution">
    <text evidence="1">The sequence shown here is derived from an EMBL/GenBank/DDBJ whole genome shotgun (WGS) entry which is preliminary data.</text>
</comment>